<name>A0A4R9I0T2_9LEPT</name>
<keyword evidence="2" id="KW-0808">Transferase</keyword>
<feature type="domain" description="Methionyl-tRNA formyltransferase-like C-terminal" evidence="1">
    <location>
        <begin position="164"/>
        <end position="221"/>
    </location>
</feature>
<reference evidence="2" key="1">
    <citation type="journal article" date="2019" name="PLoS Negl. Trop. Dis.">
        <title>Revisiting the worldwide diversity of Leptospira species in the environment.</title>
        <authorList>
            <person name="Vincent A.T."/>
            <person name="Schiettekatte O."/>
            <person name="Bourhy P."/>
            <person name="Veyrier F.J."/>
            <person name="Picardeau M."/>
        </authorList>
    </citation>
    <scope>NUCLEOTIDE SEQUENCE [LARGE SCALE GENOMIC DNA]</scope>
    <source>
        <strain evidence="2">201800287</strain>
    </source>
</reference>
<dbReference type="Proteomes" id="UP000298009">
    <property type="component" value="Unassembled WGS sequence"/>
</dbReference>
<dbReference type="InterPro" id="IPR036477">
    <property type="entry name" value="Formyl_transf_N_sf"/>
</dbReference>
<organism evidence="2 3">
    <name type="scientific">Leptospira noumeaensis</name>
    <dbReference type="NCBI Taxonomy" id="2484964"/>
    <lineage>
        <taxon>Bacteria</taxon>
        <taxon>Pseudomonadati</taxon>
        <taxon>Spirochaetota</taxon>
        <taxon>Spirochaetia</taxon>
        <taxon>Leptospirales</taxon>
        <taxon>Leptospiraceae</taxon>
        <taxon>Leptospira</taxon>
    </lineage>
</organism>
<dbReference type="Gene3D" id="3.10.25.20">
    <property type="match status" value="1"/>
</dbReference>
<accession>A0A4R9I0T2</accession>
<gene>
    <name evidence="2" type="ORF">EHQ24_18185</name>
</gene>
<evidence type="ECO:0000313" key="2">
    <source>
        <dbReference type="EMBL" id="TGK78479.1"/>
    </source>
</evidence>
<dbReference type="RefSeq" id="WP_135603010.1">
    <property type="nucleotide sequence ID" value="NZ_RQFK01000033.1"/>
</dbReference>
<comment type="caution">
    <text evidence="2">The sequence shown here is derived from an EMBL/GenBank/DDBJ whole genome shotgun (WGS) entry which is preliminary data.</text>
</comment>
<evidence type="ECO:0000259" key="1">
    <source>
        <dbReference type="Pfam" id="PF21553"/>
    </source>
</evidence>
<dbReference type="CDD" id="cd08821">
    <property type="entry name" value="FMT_core_like_1"/>
    <property type="match status" value="1"/>
</dbReference>
<dbReference type="Gene3D" id="3.40.50.170">
    <property type="entry name" value="Formyl transferase, N-terminal domain"/>
    <property type="match status" value="1"/>
</dbReference>
<dbReference type="AlphaFoldDB" id="A0A4R9I0T2"/>
<dbReference type="EMBL" id="RQFK01000033">
    <property type="protein sequence ID" value="TGK78479.1"/>
    <property type="molecule type" value="Genomic_DNA"/>
</dbReference>
<dbReference type="Pfam" id="PF21553">
    <property type="entry name" value="Formyl_trans_C_2"/>
    <property type="match status" value="1"/>
</dbReference>
<dbReference type="InterPro" id="IPR049355">
    <property type="entry name" value="Formyl_trans-like_C"/>
</dbReference>
<dbReference type="InterPro" id="IPR011034">
    <property type="entry name" value="Formyl_transferase-like_C_sf"/>
</dbReference>
<evidence type="ECO:0000313" key="3">
    <source>
        <dbReference type="Proteomes" id="UP000298009"/>
    </source>
</evidence>
<protein>
    <submittedName>
        <fullName evidence="2">Methionyl-tRNA formyltransferase</fullName>
    </submittedName>
</protein>
<keyword evidence="3" id="KW-1185">Reference proteome</keyword>
<proteinExistence type="predicted"/>
<sequence length="228" mass="26335">MSSYLVASVGSWNRELYEKYSSNIDGNWRFVDTPDKLVTELKDFSPKFIFFPHWRWIVPEDIINNYECVCFHMTDVPYGRGGSPLQNLILAGNQNTVLTALRMEKGLDSGPVYLKLPLSLDGSARQIYLRASELSWEIIKKLVTESHQPFPQKGEPTFFKRRKPEESELPSDLDIGRLYNFIRMLDADDYPYAFINYGNYKLCFNEADFSNGKLTAKVEFILKGSNDK</sequence>
<dbReference type="SUPFAM" id="SSF50486">
    <property type="entry name" value="FMT C-terminal domain-like"/>
    <property type="match status" value="1"/>
</dbReference>
<dbReference type="SUPFAM" id="SSF53328">
    <property type="entry name" value="Formyltransferase"/>
    <property type="match status" value="1"/>
</dbReference>
<dbReference type="OrthoDB" id="9802815at2"/>
<dbReference type="GO" id="GO:0016740">
    <property type="term" value="F:transferase activity"/>
    <property type="evidence" value="ECO:0007669"/>
    <property type="project" value="UniProtKB-KW"/>
</dbReference>